<proteinExistence type="inferred from homology"/>
<dbReference type="Gene3D" id="3.30.360.10">
    <property type="entry name" value="Dihydrodipicolinate Reductase, domain 2"/>
    <property type="match status" value="1"/>
</dbReference>
<accession>A0A0G3BFV0</accession>
<dbReference type="EMBL" id="CP011371">
    <property type="protein sequence ID" value="AKJ28232.1"/>
    <property type="molecule type" value="Genomic_DNA"/>
</dbReference>
<dbReference type="STRING" id="413882.AAW51_1541"/>
<evidence type="ECO:0000256" key="1">
    <source>
        <dbReference type="ARBA" id="ARBA00010928"/>
    </source>
</evidence>
<dbReference type="Pfam" id="PF22725">
    <property type="entry name" value="GFO_IDH_MocA_C3"/>
    <property type="match status" value="1"/>
</dbReference>
<dbReference type="PATRIC" id="fig|413882.6.peg.1617"/>
<dbReference type="Gene3D" id="3.40.50.720">
    <property type="entry name" value="NAD(P)-binding Rossmann-like Domain"/>
    <property type="match status" value="1"/>
</dbReference>
<dbReference type="Proteomes" id="UP000035352">
    <property type="component" value="Chromosome"/>
</dbReference>
<keyword evidence="2" id="KW-0560">Oxidoreductase</keyword>
<evidence type="ECO:0000313" key="5">
    <source>
        <dbReference type="EMBL" id="AKJ28232.1"/>
    </source>
</evidence>
<feature type="domain" description="Gfo/Idh/MocA-like oxidoreductase N-terminal" evidence="3">
    <location>
        <begin position="8"/>
        <end position="128"/>
    </location>
</feature>
<gene>
    <name evidence="5" type="ORF">AAW51_1541</name>
</gene>
<dbReference type="RefSeq" id="WP_047194137.1">
    <property type="nucleotide sequence ID" value="NZ_CP011371.1"/>
</dbReference>
<dbReference type="AlphaFoldDB" id="A0A0G3BFV0"/>
<dbReference type="GO" id="GO:0016491">
    <property type="term" value="F:oxidoreductase activity"/>
    <property type="evidence" value="ECO:0007669"/>
    <property type="project" value="UniProtKB-KW"/>
</dbReference>
<evidence type="ECO:0000259" key="4">
    <source>
        <dbReference type="Pfam" id="PF22725"/>
    </source>
</evidence>
<dbReference type="OrthoDB" id="9793050at2"/>
<dbReference type="InterPro" id="IPR000683">
    <property type="entry name" value="Gfo/Idh/MocA-like_OxRdtase_N"/>
</dbReference>
<dbReference type="PANTHER" id="PTHR22604:SF105">
    <property type="entry name" value="TRANS-1,2-DIHYDROBENZENE-1,2-DIOL DEHYDROGENASE"/>
    <property type="match status" value="1"/>
</dbReference>
<name>A0A0G3BFV0_9BURK</name>
<dbReference type="InterPro" id="IPR036291">
    <property type="entry name" value="NAD(P)-bd_dom_sf"/>
</dbReference>
<comment type="similarity">
    <text evidence="1">Belongs to the Gfo/Idh/MocA family.</text>
</comment>
<protein>
    <submittedName>
        <fullName evidence="5">Dehydrogenase</fullName>
    </submittedName>
</protein>
<dbReference type="SUPFAM" id="SSF55347">
    <property type="entry name" value="Glyceraldehyde-3-phosphate dehydrogenase-like, C-terminal domain"/>
    <property type="match status" value="1"/>
</dbReference>
<evidence type="ECO:0000313" key="6">
    <source>
        <dbReference type="Proteomes" id="UP000035352"/>
    </source>
</evidence>
<evidence type="ECO:0000259" key="3">
    <source>
        <dbReference type="Pfam" id="PF01408"/>
    </source>
</evidence>
<dbReference type="SUPFAM" id="SSF51735">
    <property type="entry name" value="NAD(P)-binding Rossmann-fold domains"/>
    <property type="match status" value="1"/>
</dbReference>
<feature type="domain" description="GFO/IDH/MocA-like oxidoreductase" evidence="4">
    <location>
        <begin position="140"/>
        <end position="254"/>
    </location>
</feature>
<dbReference type="GO" id="GO:0000166">
    <property type="term" value="F:nucleotide binding"/>
    <property type="evidence" value="ECO:0007669"/>
    <property type="project" value="InterPro"/>
</dbReference>
<dbReference type="KEGG" id="pbh:AAW51_1541"/>
<evidence type="ECO:0000256" key="2">
    <source>
        <dbReference type="ARBA" id="ARBA00023002"/>
    </source>
</evidence>
<sequence length="334" mass="36079">MAQTRRPVRWGLLGTGYICSEMAKALALVPDARLAAVGSRDLERAQAFVEPHALAHPDVRVHARYQSLVDDPQVDVVYIGTPHSEHAAAARLALTAGKPVLCEKPFTLNRNEAVGLVALARERGLFMMEAMWTRFIPAVAEAKRLVDAGEIGEVVSVQADFGVASTLPPKHRVFNPALGGGALLDLGVYPLALASYFLGPVSAAQAVAQLGTTGVDVHTLFNLRHARGGLSQGLCSLRTPTPCQATVYGTAGRIDLQAPFFHSEHLTLVKPGQAPVERHLPRRGMGYAHQVAEVHRCLQQGWLESRVMPLDESVALMGWLDSMRAQIGLRYPGE</sequence>
<keyword evidence="6" id="KW-1185">Reference proteome</keyword>
<dbReference type="PANTHER" id="PTHR22604">
    <property type="entry name" value="OXIDOREDUCTASES"/>
    <property type="match status" value="1"/>
</dbReference>
<dbReference type="InterPro" id="IPR055170">
    <property type="entry name" value="GFO_IDH_MocA-like_dom"/>
</dbReference>
<reference evidence="5 6" key="1">
    <citation type="submission" date="2015-05" db="EMBL/GenBank/DDBJ databases">
        <authorList>
            <person name="Tang B."/>
            <person name="Yu Y."/>
        </authorList>
    </citation>
    <scope>NUCLEOTIDE SEQUENCE [LARGE SCALE GENOMIC DNA]</scope>
    <source>
        <strain evidence="5 6">DSM 7029</strain>
    </source>
</reference>
<organism evidence="5 6">
    <name type="scientific">Caldimonas brevitalea</name>
    <dbReference type="NCBI Taxonomy" id="413882"/>
    <lineage>
        <taxon>Bacteria</taxon>
        <taxon>Pseudomonadati</taxon>
        <taxon>Pseudomonadota</taxon>
        <taxon>Betaproteobacteria</taxon>
        <taxon>Burkholderiales</taxon>
        <taxon>Sphaerotilaceae</taxon>
        <taxon>Caldimonas</taxon>
    </lineage>
</organism>
<dbReference type="InterPro" id="IPR050984">
    <property type="entry name" value="Gfo/Idh/MocA_domain"/>
</dbReference>
<dbReference type="Pfam" id="PF01408">
    <property type="entry name" value="GFO_IDH_MocA"/>
    <property type="match status" value="1"/>
</dbReference>